<dbReference type="AlphaFoldDB" id="A0A0C2YRJ8"/>
<evidence type="ECO:0000256" key="4">
    <source>
        <dbReference type="ARBA" id="ARBA00022964"/>
    </source>
</evidence>
<protein>
    <recommendedName>
        <fullName evidence="10">Heme peroxidase</fullName>
    </recommendedName>
</protein>
<dbReference type="InterPro" id="IPR019791">
    <property type="entry name" value="Haem_peroxidase_animal"/>
</dbReference>
<dbReference type="SUPFAM" id="SSF48113">
    <property type="entry name" value="Heme-dependent peroxidases"/>
    <property type="match status" value="1"/>
</dbReference>
<dbReference type="STRING" id="686832.A0A0C2YRJ8"/>
<organism evidence="8 9">
    <name type="scientific">Hebeloma cylindrosporum</name>
    <dbReference type="NCBI Taxonomy" id="76867"/>
    <lineage>
        <taxon>Eukaryota</taxon>
        <taxon>Fungi</taxon>
        <taxon>Dikarya</taxon>
        <taxon>Basidiomycota</taxon>
        <taxon>Agaricomycotina</taxon>
        <taxon>Agaricomycetes</taxon>
        <taxon>Agaricomycetidae</taxon>
        <taxon>Agaricales</taxon>
        <taxon>Agaricineae</taxon>
        <taxon>Hymenogastraceae</taxon>
        <taxon>Hebeloma</taxon>
    </lineage>
</organism>
<keyword evidence="9" id="KW-1185">Reference proteome</keyword>
<dbReference type="InterPro" id="IPR010255">
    <property type="entry name" value="Haem_peroxidase_sf"/>
</dbReference>
<dbReference type="GO" id="GO:0016705">
    <property type="term" value="F:oxidoreductase activity, acting on paired donors, with incorporation or reduction of molecular oxygen"/>
    <property type="evidence" value="ECO:0007669"/>
    <property type="project" value="InterPro"/>
</dbReference>
<keyword evidence="5" id="KW-0560">Oxidoreductase</keyword>
<name>A0A0C2YRJ8_HEBCY</name>
<evidence type="ECO:0000313" key="9">
    <source>
        <dbReference type="Proteomes" id="UP000053424"/>
    </source>
</evidence>
<keyword evidence="3 7" id="KW-0479">Metal-binding</keyword>
<evidence type="ECO:0000256" key="7">
    <source>
        <dbReference type="PIRSR" id="PIRSR619791-2"/>
    </source>
</evidence>
<comment type="subunit">
    <text evidence="1">Homotetramer.</text>
</comment>
<dbReference type="PANTHER" id="PTHR11903:SF37">
    <property type="entry name" value="PSI-PRODUCING OXYGENASE A"/>
    <property type="match status" value="1"/>
</dbReference>
<evidence type="ECO:0000256" key="3">
    <source>
        <dbReference type="ARBA" id="ARBA00022723"/>
    </source>
</evidence>
<dbReference type="GO" id="GO:0006979">
    <property type="term" value="P:response to oxidative stress"/>
    <property type="evidence" value="ECO:0007669"/>
    <property type="project" value="InterPro"/>
</dbReference>
<sequence length="1093" mass="122270">MSLLRRFSQRIDRISDSHAPVDTDGARPQSGLFEKEVMELYESVTSPAFTLTDLPALLDAVKNLGGVGLNDRKMLLEKLIIVMSKRKDTEFSKKMQQIVINLLYKDLPHPPSGYLCLPQAPTAQANNVANNSRVKYAFRSADGSNNNPLFPTLGQAGSPYARSVPSTNISPKSALPDPGLVFDTLLKRDKFTEHPGGISALFFAFADLVIHSIFNTNHTDWTINDSSSYLDLSVLYGNSESQVDSVRRKDGSGKLWDDVFADSRLLHMPPASCALLVLLNRNHNFVAERIFNINEGKNFKDPAILTDDEKITQDDEIFHRSRLVNCGYFMNIILGDYVGAILGLVRDQSDWRLDPLMTIRELSHNFAPVGEGNVVSVEFNLLYRWHATLSEQDTAWTESVFNEIFEGNDLSKITIRDFKEAAHKHLIPPKDVKAWTFNKLKRNGDGRFKDEDLAKILHDSTSRRAGAFKAKGIPEVLRVIEIMGIQQSRTWGTCSLNEFRKFLGLKPYSTFKEWNPDPEIHKAAAALYKDIDNLELHVGLQAEEAKKPVPGAGLCPGYTISRAILADAVCLTRGDRFMTVDFTPFNLTAWGYQDCQYDTLDGSYGGLLTKLLFRTLPDYYPRGSAYAHFPFLVPEYMESHLKTVNPALVQKYTWNRPRPLSSTVPVDSFADVKKVLADSSSFLSAYDGRLFTTVKPILAKKLNRDTMRSEEKMRTALDKASVKLTTGTSEVSKHIFSKPEGDVGSYYAKKTQALVKCHTFSKVGTQVRFVDVVKDVINILPIHWISQEIAGLPLKTEANPSGLWYEQITYEKFAEISEYVYLNFEPVHDCHLRESAQNNTGEILEVIKAHIDKIDSWISISDSQNHLAMGEFNSHAFLKKLWQSSGKGSSTYREFASQIFAAVVPTAPLYSQAVATVVNFYLDADKHAAREEIVKLVASKEKDAADKVMGYVYEALRLDPPVAGVYRTAAKDDNLGGIDVKAGQNIFASIYDANRDESVFGKESKVANVANHATHGTVNFGEHGLLTSEFFKSTVPHVLSTIFSLKGLQRGPGQSGSFTRFTEEWHGGQRTHYITQRGHLTPFPDSLVIQYNN</sequence>
<evidence type="ECO:0000256" key="2">
    <source>
        <dbReference type="ARBA" id="ARBA00022617"/>
    </source>
</evidence>
<dbReference type="Pfam" id="PF03098">
    <property type="entry name" value="An_peroxidase"/>
    <property type="match status" value="2"/>
</dbReference>
<dbReference type="Pfam" id="PF00067">
    <property type="entry name" value="p450"/>
    <property type="match status" value="1"/>
</dbReference>
<dbReference type="InterPro" id="IPR037120">
    <property type="entry name" value="Haem_peroxidase_sf_animal"/>
</dbReference>
<dbReference type="GO" id="GO:0005506">
    <property type="term" value="F:iron ion binding"/>
    <property type="evidence" value="ECO:0007669"/>
    <property type="project" value="InterPro"/>
</dbReference>
<dbReference type="InterPro" id="IPR034812">
    <property type="entry name" value="Ppo-like_N"/>
</dbReference>
<dbReference type="PANTHER" id="PTHR11903">
    <property type="entry name" value="PROSTAGLANDIN G/H SYNTHASE"/>
    <property type="match status" value="1"/>
</dbReference>
<evidence type="ECO:0000256" key="1">
    <source>
        <dbReference type="ARBA" id="ARBA00011881"/>
    </source>
</evidence>
<dbReference type="InterPro" id="IPR036396">
    <property type="entry name" value="Cyt_P450_sf"/>
</dbReference>
<dbReference type="Proteomes" id="UP000053424">
    <property type="component" value="Unassembled WGS sequence"/>
</dbReference>
<dbReference type="EMBL" id="KN831775">
    <property type="protein sequence ID" value="KIM43632.1"/>
    <property type="molecule type" value="Genomic_DNA"/>
</dbReference>
<dbReference type="CDD" id="cd09817">
    <property type="entry name" value="linoleate_diol_synthase_like"/>
    <property type="match status" value="1"/>
</dbReference>
<dbReference type="PROSITE" id="PS50292">
    <property type="entry name" value="PEROXIDASE_3"/>
    <property type="match status" value="1"/>
</dbReference>
<proteinExistence type="predicted"/>
<keyword evidence="6 7" id="KW-0408">Iron</keyword>
<dbReference type="Gene3D" id="1.10.630.10">
    <property type="entry name" value="Cytochrome P450"/>
    <property type="match status" value="1"/>
</dbReference>
<keyword evidence="4" id="KW-0223">Dioxygenase</keyword>
<dbReference type="OrthoDB" id="823504at2759"/>
<dbReference type="GO" id="GO:0004601">
    <property type="term" value="F:peroxidase activity"/>
    <property type="evidence" value="ECO:0007669"/>
    <property type="project" value="InterPro"/>
</dbReference>
<gene>
    <name evidence="8" type="ORF">M413DRAFT_443552</name>
</gene>
<dbReference type="GO" id="GO:0020037">
    <property type="term" value="F:heme binding"/>
    <property type="evidence" value="ECO:0007669"/>
    <property type="project" value="InterPro"/>
</dbReference>
<dbReference type="GO" id="GO:0006631">
    <property type="term" value="P:fatty acid metabolic process"/>
    <property type="evidence" value="ECO:0007669"/>
    <property type="project" value="UniProtKB-ARBA"/>
</dbReference>
<feature type="binding site" description="axial binding residue" evidence="7">
    <location>
        <position position="386"/>
    </location>
    <ligand>
        <name>heme b</name>
        <dbReference type="ChEBI" id="CHEBI:60344"/>
    </ligand>
    <ligandPart>
        <name>Fe</name>
        <dbReference type="ChEBI" id="CHEBI:18248"/>
    </ligandPart>
</feature>
<accession>A0A0C2YRJ8</accession>
<evidence type="ECO:0008006" key="10">
    <source>
        <dbReference type="Google" id="ProtNLM"/>
    </source>
</evidence>
<evidence type="ECO:0000313" key="8">
    <source>
        <dbReference type="EMBL" id="KIM43632.1"/>
    </source>
</evidence>
<evidence type="ECO:0000256" key="5">
    <source>
        <dbReference type="ARBA" id="ARBA00023002"/>
    </source>
</evidence>
<dbReference type="GO" id="GO:0051213">
    <property type="term" value="F:dioxygenase activity"/>
    <property type="evidence" value="ECO:0007669"/>
    <property type="project" value="UniProtKB-KW"/>
</dbReference>
<dbReference type="PRINTS" id="PR00457">
    <property type="entry name" value="ANPEROXIDASE"/>
</dbReference>
<dbReference type="SUPFAM" id="SSF48264">
    <property type="entry name" value="Cytochrome P450"/>
    <property type="match status" value="1"/>
</dbReference>
<dbReference type="GO" id="GO:0004497">
    <property type="term" value="F:monooxygenase activity"/>
    <property type="evidence" value="ECO:0007669"/>
    <property type="project" value="InterPro"/>
</dbReference>
<dbReference type="InterPro" id="IPR001128">
    <property type="entry name" value="Cyt_P450"/>
</dbReference>
<dbReference type="HOGENOM" id="CLU_002329_0_0_1"/>
<dbReference type="InterPro" id="IPR050783">
    <property type="entry name" value="Oxylipin_biosynth_metab"/>
</dbReference>
<dbReference type="Gene3D" id="1.10.640.10">
    <property type="entry name" value="Haem peroxidase domain superfamily, animal type"/>
    <property type="match status" value="1"/>
</dbReference>
<keyword evidence="2 7" id="KW-0349">Heme</keyword>
<reference evidence="9" key="2">
    <citation type="submission" date="2015-01" db="EMBL/GenBank/DDBJ databases">
        <title>Evolutionary Origins and Diversification of the Mycorrhizal Mutualists.</title>
        <authorList>
            <consortium name="DOE Joint Genome Institute"/>
            <consortium name="Mycorrhizal Genomics Consortium"/>
            <person name="Kohler A."/>
            <person name="Kuo A."/>
            <person name="Nagy L.G."/>
            <person name="Floudas D."/>
            <person name="Copeland A."/>
            <person name="Barry K.W."/>
            <person name="Cichocki N."/>
            <person name="Veneault-Fourrey C."/>
            <person name="LaButti K."/>
            <person name="Lindquist E.A."/>
            <person name="Lipzen A."/>
            <person name="Lundell T."/>
            <person name="Morin E."/>
            <person name="Murat C."/>
            <person name="Riley R."/>
            <person name="Ohm R."/>
            <person name="Sun H."/>
            <person name="Tunlid A."/>
            <person name="Henrissat B."/>
            <person name="Grigoriev I.V."/>
            <person name="Hibbett D.S."/>
            <person name="Martin F."/>
        </authorList>
    </citation>
    <scope>NUCLEOTIDE SEQUENCE [LARGE SCALE GENOMIC DNA]</scope>
    <source>
        <strain evidence="9">h7</strain>
    </source>
</reference>
<reference evidence="8 9" key="1">
    <citation type="submission" date="2014-04" db="EMBL/GenBank/DDBJ databases">
        <authorList>
            <consortium name="DOE Joint Genome Institute"/>
            <person name="Kuo A."/>
            <person name="Gay G."/>
            <person name="Dore J."/>
            <person name="Kohler A."/>
            <person name="Nagy L.G."/>
            <person name="Floudas D."/>
            <person name="Copeland A."/>
            <person name="Barry K.W."/>
            <person name="Cichocki N."/>
            <person name="Veneault-Fourrey C."/>
            <person name="LaButti K."/>
            <person name="Lindquist E.A."/>
            <person name="Lipzen A."/>
            <person name="Lundell T."/>
            <person name="Morin E."/>
            <person name="Murat C."/>
            <person name="Sun H."/>
            <person name="Tunlid A."/>
            <person name="Henrissat B."/>
            <person name="Grigoriev I.V."/>
            <person name="Hibbett D.S."/>
            <person name="Martin F."/>
            <person name="Nordberg H.P."/>
            <person name="Cantor M.N."/>
            <person name="Hua S.X."/>
        </authorList>
    </citation>
    <scope>NUCLEOTIDE SEQUENCE [LARGE SCALE GENOMIC DNA]</scope>
    <source>
        <strain evidence="9">h7</strain>
    </source>
</reference>
<evidence type="ECO:0000256" key="6">
    <source>
        <dbReference type="ARBA" id="ARBA00023004"/>
    </source>
</evidence>